<dbReference type="Pfam" id="PF00644">
    <property type="entry name" value="PARP"/>
    <property type="match status" value="2"/>
</dbReference>
<dbReference type="OrthoDB" id="429950at2759"/>
<organism evidence="5 6">
    <name type="scientific">Pristionchus pacificus</name>
    <name type="common">Parasitic nematode worm</name>
    <dbReference type="NCBI Taxonomy" id="54126"/>
    <lineage>
        <taxon>Eukaryota</taxon>
        <taxon>Metazoa</taxon>
        <taxon>Ecdysozoa</taxon>
        <taxon>Nematoda</taxon>
        <taxon>Chromadorea</taxon>
        <taxon>Rhabditida</taxon>
        <taxon>Rhabditina</taxon>
        <taxon>Diplogasteromorpha</taxon>
        <taxon>Diplogasteroidea</taxon>
        <taxon>Neodiplogasteridae</taxon>
        <taxon>Pristionchus</taxon>
    </lineage>
</organism>
<reference evidence="5" key="2">
    <citation type="submission" date="2022-06" db="UniProtKB">
        <authorList>
            <consortium name="EnsemblMetazoa"/>
        </authorList>
    </citation>
    <scope>IDENTIFICATION</scope>
    <source>
        <strain evidence="5">PS312</strain>
    </source>
</reference>
<evidence type="ECO:0000256" key="3">
    <source>
        <dbReference type="ARBA" id="ARBA00023027"/>
    </source>
</evidence>
<evidence type="ECO:0000256" key="1">
    <source>
        <dbReference type="ARBA" id="ARBA00022676"/>
    </source>
</evidence>
<keyword evidence="2" id="KW-0808">Transferase</keyword>
<gene>
    <name evidence="5" type="primary">WBGene00281303</name>
</gene>
<dbReference type="Gene3D" id="3.90.228.10">
    <property type="match status" value="2"/>
</dbReference>
<evidence type="ECO:0000256" key="2">
    <source>
        <dbReference type="ARBA" id="ARBA00022679"/>
    </source>
</evidence>
<dbReference type="PANTHER" id="PTHR10459:SF60">
    <property type="entry name" value="POLY [ADP-RIBOSE] POLYMERASE 2"/>
    <property type="match status" value="1"/>
</dbReference>
<evidence type="ECO:0000313" key="5">
    <source>
        <dbReference type="EnsemblMetazoa" id="PPA42934.1"/>
    </source>
</evidence>
<reference evidence="6" key="1">
    <citation type="journal article" date="2008" name="Nat. Genet.">
        <title>The Pristionchus pacificus genome provides a unique perspective on nematode lifestyle and parasitism.</title>
        <authorList>
            <person name="Dieterich C."/>
            <person name="Clifton S.W."/>
            <person name="Schuster L.N."/>
            <person name="Chinwalla A."/>
            <person name="Delehaunty K."/>
            <person name="Dinkelacker I."/>
            <person name="Fulton L."/>
            <person name="Fulton R."/>
            <person name="Godfrey J."/>
            <person name="Minx P."/>
            <person name="Mitreva M."/>
            <person name="Roeseler W."/>
            <person name="Tian H."/>
            <person name="Witte H."/>
            <person name="Yang S.P."/>
            <person name="Wilson R.K."/>
            <person name="Sommer R.J."/>
        </authorList>
    </citation>
    <scope>NUCLEOTIDE SEQUENCE [LARGE SCALE GENOMIC DNA]</scope>
    <source>
        <strain evidence="6">PS312</strain>
    </source>
</reference>
<comment type="catalytic activity">
    <reaction evidence="4">
        <text>NAD(+) + (ADP-D-ribosyl)n-acceptor = nicotinamide + (ADP-D-ribosyl)n+1-acceptor + H(+).</text>
        <dbReference type="EC" id="2.4.2.30"/>
    </reaction>
</comment>
<protein>
    <submittedName>
        <fullName evidence="5">Poly [ADP-ribose] polymerase</fullName>
    </submittedName>
</protein>
<evidence type="ECO:0000256" key="4">
    <source>
        <dbReference type="ARBA" id="ARBA00033987"/>
    </source>
</evidence>
<dbReference type="InterPro" id="IPR012317">
    <property type="entry name" value="Poly(ADP-ribose)pol_cat_dom"/>
</dbReference>
<dbReference type="InterPro" id="IPR050800">
    <property type="entry name" value="ARTD/PARP"/>
</dbReference>
<dbReference type="GO" id="GO:0003950">
    <property type="term" value="F:NAD+ poly-ADP-ribosyltransferase activity"/>
    <property type="evidence" value="ECO:0007669"/>
    <property type="project" value="UniProtKB-UniRule"/>
</dbReference>
<accession>A0A8R1UZI1</accession>
<keyword evidence="1" id="KW-0328">Glycosyltransferase</keyword>
<dbReference type="PANTHER" id="PTHR10459">
    <property type="entry name" value="DNA LIGASE"/>
    <property type="match status" value="1"/>
</dbReference>
<evidence type="ECO:0000313" key="6">
    <source>
        <dbReference type="Proteomes" id="UP000005239"/>
    </source>
</evidence>
<name>A0A2A6CV58_PRIPA</name>
<keyword evidence="3" id="KW-0520">NAD</keyword>
<keyword evidence="6" id="KW-1185">Reference proteome</keyword>
<proteinExistence type="predicted"/>
<accession>A0A2A6CV58</accession>
<dbReference type="Proteomes" id="UP000005239">
    <property type="component" value="Unassembled WGS sequence"/>
</dbReference>
<sequence>MVCRIQDLDRMLKDAGKNALPPNSVEFLSKTSLDFAKISEFLENTQANRPMAIVDAYRVCPRANEPEMNLGNRLLLWHGTPTRNIAGILSTGMQIRPAGVDVSGSRHGDGCYFADMAYKEQWREDGTCPLREGLDSVKALGRHYPDPAGHWAHTEGFSVPLGEAIVEEGPFVRDYNEYVVYSTPQVRLKYLLR</sequence>
<dbReference type="EnsemblMetazoa" id="PPA42934.1">
    <property type="protein sequence ID" value="PPA42934.1"/>
    <property type="gene ID" value="WBGene00281303"/>
</dbReference>
<dbReference type="PROSITE" id="PS51059">
    <property type="entry name" value="PARP_CATALYTIC"/>
    <property type="match status" value="1"/>
</dbReference>
<dbReference type="SUPFAM" id="SSF56399">
    <property type="entry name" value="ADP-ribosylation"/>
    <property type="match status" value="1"/>
</dbReference>
<dbReference type="AlphaFoldDB" id="A0A2A6CV58"/>